<dbReference type="EMBL" id="RRCN01000001">
    <property type="protein sequence ID" value="RRJ61684.1"/>
    <property type="molecule type" value="Genomic_DNA"/>
</dbReference>
<organism evidence="1 2">
    <name type="scientific">Paenibacillus oralis</name>
    <dbReference type="NCBI Taxonomy" id="2490856"/>
    <lineage>
        <taxon>Bacteria</taxon>
        <taxon>Bacillati</taxon>
        <taxon>Bacillota</taxon>
        <taxon>Bacilli</taxon>
        <taxon>Bacillales</taxon>
        <taxon>Paenibacillaceae</taxon>
        <taxon>Paenibacillus</taxon>
    </lineage>
</organism>
<dbReference type="Proteomes" id="UP000267017">
    <property type="component" value="Unassembled WGS sequence"/>
</dbReference>
<protein>
    <submittedName>
        <fullName evidence="1">Uncharacterized protein</fullName>
    </submittedName>
</protein>
<evidence type="ECO:0000313" key="1">
    <source>
        <dbReference type="EMBL" id="RRJ61684.1"/>
    </source>
</evidence>
<reference evidence="1 2" key="1">
    <citation type="submission" date="2018-11" db="EMBL/GenBank/DDBJ databases">
        <title>Genome sequencing of Paenibacillus sp. KCOM 3021 (= ChDC PVNT-B20).</title>
        <authorList>
            <person name="Kook J.-K."/>
            <person name="Park S.-N."/>
            <person name="Lim Y.K."/>
        </authorList>
    </citation>
    <scope>NUCLEOTIDE SEQUENCE [LARGE SCALE GENOMIC DNA]</scope>
    <source>
        <strain evidence="1 2">KCOM 3021</strain>
    </source>
</reference>
<gene>
    <name evidence="1" type="ORF">EHV15_00870</name>
</gene>
<keyword evidence="2" id="KW-1185">Reference proteome</keyword>
<evidence type="ECO:0000313" key="2">
    <source>
        <dbReference type="Proteomes" id="UP000267017"/>
    </source>
</evidence>
<proteinExistence type="predicted"/>
<name>A0A3P3TVA8_9BACL</name>
<sequence>MKKKHSFVSGDKYNRWFTRPVGDTEKLVIVDGQIWDHIISSLPSDYRLPDPVTMRVLDQALRELEAKVKE</sequence>
<dbReference type="AlphaFoldDB" id="A0A3P3TVA8"/>
<dbReference type="OrthoDB" id="2650374at2"/>
<accession>A0A3P3TVA8</accession>
<comment type="caution">
    <text evidence="1">The sequence shown here is derived from an EMBL/GenBank/DDBJ whole genome shotgun (WGS) entry which is preliminary data.</text>
</comment>
<dbReference type="RefSeq" id="WP_128629613.1">
    <property type="nucleotide sequence ID" value="NZ_RRCN01000001.1"/>
</dbReference>